<keyword evidence="2" id="KW-1185">Reference proteome</keyword>
<organism evidence="1 2">
    <name type="scientific">Limosilactobacillus oris F0423</name>
    <dbReference type="NCBI Taxonomy" id="944562"/>
    <lineage>
        <taxon>Bacteria</taxon>
        <taxon>Bacillati</taxon>
        <taxon>Bacillota</taxon>
        <taxon>Bacilli</taxon>
        <taxon>Lactobacillales</taxon>
        <taxon>Lactobacillaceae</taxon>
        <taxon>Limosilactobacillus</taxon>
    </lineage>
</organism>
<evidence type="ECO:0000313" key="1">
    <source>
        <dbReference type="EMBL" id="EGS37038.1"/>
    </source>
</evidence>
<name>A0ABP2L963_9LACO</name>
<accession>A0ABP2L963</accession>
<dbReference type="EMBL" id="AFTL01000014">
    <property type="protein sequence ID" value="EGS37038.1"/>
    <property type="molecule type" value="Genomic_DNA"/>
</dbReference>
<proteinExistence type="predicted"/>
<evidence type="ECO:0000313" key="2">
    <source>
        <dbReference type="Proteomes" id="UP000006035"/>
    </source>
</evidence>
<reference evidence="1 2" key="1">
    <citation type="submission" date="2011-05" db="EMBL/GenBank/DDBJ databases">
        <authorList>
            <person name="Durkin A.S."/>
            <person name="Kim M."/>
            <person name="Radune D."/>
            <person name="Hostetler J."/>
            <person name="Torralba M."/>
            <person name="Gillis M."/>
            <person name="Methe B."/>
            <person name="Sutton G."/>
            <person name="Nelson K.E."/>
        </authorList>
    </citation>
    <scope>NUCLEOTIDE SEQUENCE [LARGE SCALE GENOMIC DNA]</scope>
    <source>
        <strain evidence="1 2">F0423</strain>
    </source>
</reference>
<protein>
    <submittedName>
        <fullName evidence="1">Conserved domain protein</fullName>
    </submittedName>
</protein>
<dbReference type="Proteomes" id="UP000006035">
    <property type="component" value="Unassembled WGS sequence"/>
</dbReference>
<gene>
    <name evidence="1" type="ORF">HMPREF9102_1772</name>
</gene>
<sequence>MLDNLTFEAKSGDELEEVSLGLMSPQMVALCSNSTAPVAALEQLLMNQGK</sequence>
<comment type="caution">
    <text evidence="1">The sequence shown here is derived from an EMBL/GenBank/DDBJ whole genome shotgun (WGS) entry which is preliminary data.</text>
</comment>